<gene>
    <name evidence="1" type="ORF">BD410DRAFT_794726</name>
</gene>
<dbReference type="EMBL" id="ML170230">
    <property type="protein sequence ID" value="TDL17004.1"/>
    <property type="molecule type" value="Genomic_DNA"/>
</dbReference>
<dbReference type="VEuPathDB" id="FungiDB:BD410DRAFT_794726"/>
<evidence type="ECO:0000313" key="1">
    <source>
        <dbReference type="EMBL" id="TDL17004.1"/>
    </source>
</evidence>
<protein>
    <submittedName>
        <fullName evidence="1">Uncharacterized protein</fullName>
    </submittedName>
</protein>
<dbReference type="STRING" id="50990.A0A4Y7PNN9"/>
<organism evidence="1 2">
    <name type="scientific">Rickenella mellea</name>
    <dbReference type="NCBI Taxonomy" id="50990"/>
    <lineage>
        <taxon>Eukaryota</taxon>
        <taxon>Fungi</taxon>
        <taxon>Dikarya</taxon>
        <taxon>Basidiomycota</taxon>
        <taxon>Agaricomycotina</taxon>
        <taxon>Agaricomycetes</taxon>
        <taxon>Hymenochaetales</taxon>
        <taxon>Rickenellaceae</taxon>
        <taxon>Rickenella</taxon>
    </lineage>
</organism>
<reference evidence="1 2" key="1">
    <citation type="submission" date="2018-06" db="EMBL/GenBank/DDBJ databases">
        <title>A transcriptomic atlas of mushroom development highlights an independent origin of complex multicellularity.</title>
        <authorList>
            <consortium name="DOE Joint Genome Institute"/>
            <person name="Krizsan K."/>
            <person name="Almasi E."/>
            <person name="Merenyi Z."/>
            <person name="Sahu N."/>
            <person name="Viragh M."/>
            <person name="Koszo T."/>
            <person name="Mondo S."/>
            <person name="Kiss B."/>
            <person name="Balint B."/>
            <person name="Kues U."/>
            <person name="Barry K."/>
            <person name="Hegedus J.C."/>
            <person name="Henrissat B."/>
            <person name="Johnson J."/>
            <person name="Lipzen A."/>
            <person name="Ohm R."/>
            <person name="Nagy I."/>
            <person name="Pangilinan J."/>
            <person name="Yan J."/>
            <person name="Xiong Y."/>
            <person name="Grigoriev I.V."/>
            <person name="Hibbett D.S."/>
            <person name="Nagy L.G."/>
        </authorList>
    </citation>
    <scope>NUCLEOTIDE SEQUENCE [LARGE SCALE GENOMIC DNA]</scope>
    <source>
        <strain evidence="1 2">SZMC22713</strain>
    </source>
</reference>
<sequence length="118" mass="13306">MAYEAAIDAQIPQHLIDVYEISVMKMDAAWYAERAGVDRWAQAKMEERAVSAALPYFERDMDAVGAAPFVTAPIVKQDAWDSFVRDLVCYEGNAEVDLALSLIPRQNLTKRQMVPTRL</sequence>
<proteinExistence type="predicted"/>
<keyword evidence="2" id="KW-1185">Reference proteome</keyword>
<accession>A0A4Y7PNN9</accession>
<dbReference type="AlphaFoldDB" id="A0A4Y7PNN9"/>
<name>A0A4Y7PNN9_9AGAM</name>
<dbReference type="Proteomes" id="UP000294933">
    <property type="component" value="Unassembled WGS sequence"/>
</dbReference>
<dbReference type="OrthoDB" id="538336at2759"/>
<evidence type="ECO:0000313" key="2">
    <source>
        <dbReference type="Proteomes" id="UP000294933"/>
    </source>
</evidence>